<evidence type="ECO:0000256" key="2">
    <source>
        <dbReference type="ARBA" id="ARBA00022490"/>
    </source>
</evidence>
<evidence type="ECO:0000256" key="5">
    <source>
        <dbReference type="ARBA" id="ARBA00022837"/>
    </source>
</evidence>
<dbReference type="GO" id="GO:0005737">
    <property type="term" value="C:cytoplasm"/>
    <property type="evidence" value="ECO:0007669"/>
    <property type="project" value="UniProtKB-SubCell"/>
</dbReference>
<dbReference type="InterPro" id="IPR018247">
    <property type="entry name" value="EF_Hand_1_Ca_BS"/>
</dbReference>
<evidence type="ECO:0000256" key="1">
    <source>
        <dbReference type="ARBA" id="ARBA00004496"/>
    </source>
</evidence>
<dbReference type="Pfam" id="PF13499">
    <property type="entry name" value="EF-hand_7"/>
    <property type="match status" value="1"/>
</dbReference>
<keyword evidence="4" id="KW-0677">Repeat</keyword>
<evidence type="ECO:0000259" key="6">
    <source>
        <dbReference type="PROSITE" id="PS50222"/>
    </source>
</evidence>
<dbReference type="Pfam" id="PF13833">
    <property type="entry name" value="EF-hand_8"/>
    <property type="match status" value="1"/>
</dbReference>
<dbReference type="SUPFAM" id="SSF47473">
    <property type="entry name" value="EF-hand"/>
    <property type="match status" value="1"/>
</dbReference>
<keyword evidence="2" id="KW-0963">Cytoplasm</keyword>
<dbReference type="OrthoDB" id="186625at2759"/>
<comment type="subcellular location">
    <subcellularLocation>
        <location evidence="1">Cytoplasm</location>
    </subcellularLocation>
</comment>
<dbReference type="AlphaFoldDB" id="A0A9N8W973"/>
<dbReference type="Gene3D" id="1.10.238.10">
    <property type="entry name" value="EF-hand"/>
    <property type="match status" value="1"/>
</dbReference>
<dbReference type="GO" id="GO:0005509">
    <property type="term" value="F:calcium ion binding"/>
    <property type="evidence" value="ECO:0007669"/>
    <property type="project" value="InterPro"/>
</dbReference>
<dbReference type="PROSITE" id="PS50222">
    <property type="entry name" value="EF_HAND_2"/>
    <property type="match status" value="4"/>
</dbReference>
<dbReference type="CDD" id="cd16180">
    <property type="entry name" value="EFh_PEF_Group_I"/>
    <property type="match status" value="1"/>
</dbReference>
<dbReference type="InterPro" id="IPR051426">
    <property type="entry name" value="Peflin/Sorcin_CaBP"/>
</dbReference>
<keyword evidence="8" id="KW-1185">Reference proteome</keyword>
<dbReference type="Proteomes" id="UP000789342">
    <property type="component" value="Unassembled WGS sequence"/>
</dbReference>
<dbReference type="GO" id="GO:0048306">
    <property type="term" value="F:calcium-dependent protein binding"/>
    <property type="evidence" value="ECO:0007669"/>
    <property type="project" value="UniProtKB-ARBA"/>
</dbReference>
<evidence type="ECO:0000256" key="4">
    <source>
        <dbReference type="ARBA" id="ARBA00022737"/>
    </source>
</evidence>
<evidence type="ECO:0000313" key="7">
    <source>
        <dbReference type="EMBL" id="CAG8481693.1"/>
    </source>
</evidence>
<sequence>MQNSEFTDKKLSLFFSHLDVNNSGTITTTELQRVLLNGDWTPFNLDTIQLLFDLFDQDRNGYIHYQEFVGLWRYIEDWKKIYAAFDQDNSGDISINELTLAMRNFGFNISEKILTKFVKKYKIKYSSGEKKVINEEKLSVNFDNFIQICVTVKDLTDVFRTLDENGDGWAKMNYNQFMELMIKHK</sequence>
<evidence type="ECO:0000313" key="8">
    <source>
        <dbReference type="Proteomes" id="UP000789342"/>
    </source>
</evidence>
<dbReference type="PROSITE" id="PS00018">
    <property type="entry name" value="EF_HAND_1"/>
    <property type="match status" value="2"/>
</dbReference>
<gene>
    <name evidence="7" type="ORF">AMORRO_LOCUS2338</name>
</gene>
<organism evidence="7 8">
    <name type="scientific">Acaulospora morrowiae</name>
    <dbReference type="NCBI Taxonomy" id="94023"/>
    <lineage>
        <taxon>Eukaryota</taxon>
        <taxon>Fungi</taxon>
        <taxon>Fungi incertae sedis</taxon>
        <taxon>Mucoromycota</taxon>
        <taxon>Glomeromycotina</taxon>
        <taxon>Glomeromycetes</taxon>
        <taxon>Diversisporales</taxon>
        <taxon>Acaulosporaceae</taxon>
        <taxon>Acaulospora</taxon>
    </lineage>
</organism>
<dbReference type="PANTHER" id="PTHR46212">
    <property type="entry name" value="PEFLIN"/>
    <property type="match status" value="1"/>
</dbReference>
<reference evidence="7" key="1">
    <citation type="submission" date="2021-06" db="EMBL/GenBank/DDBJ databases">
        <authorList>
            <person name="Kallberg Y."/>
            <person name="Tangrot J."/>
            <person name="Rosling A."/>
        </authorList>
    </citation>
    <scope>NUCLEOTIDE SEQUENCE</scope>
    <source>
        <strain evidence="7">CL551</strain>
    </source>
</reference>
<keyword evidence="3" id="KW-0479">Metal-binding</keyword>
<name>A0A9N8W973_9GLOM</name>
<proteinExistence type="predicted"/>
<feature type="domain" description="EF-hand" evidence="6">
    <location>
        <begin position="73"/>
        <end position="108"/>
    </location>
</feature>
<comment type="caution">
    <text evidence="7">The sequence shown here is derived from an EMBL/GenBank/DDBJ whole genome shotgun (WGS) entry which is preliminary data.</text>
</comment>
<protein>
    <submittedName>
        <fullName evidence="7">11651_t:CDS:1</fullName>
    </submittedName>
</protein>
<keyword evidence="5" id="KW-0106">Calcium</keyword>
<dbReference type="InterPro" id="IPR002048">
    <property type="entry name" value="EF_hand_dom"/>
</dbReference>
<feature type="domain" description="EF-hand" evidence="6">
    <location>
        <begin position="6"/>
        <end position="41"/>
    </location>
</feature>
<accession>A0A9N8W973</accession>
<dbReference type="PANTHER" id="PTHR46212:SF3">
    <property type="entry name" value="GH27120P"/>
    <property type="match status" value="1"/>
</dbReference>
<feature type="domain" description="EF-hand" evidence="6">
    <location>
        <begin position="43"/>
        <end position="69"/>
    </location>
</feature>
<evidence type="ECO:0000256" key="3">
    <source>
        <dbReference type="ARBA" id="ARBA00022723"/>
    </source>
</evidence>
<dbReference type="InterPro" id="IPR011992">
    <property type="entry name" value="EF-hand-dom_pair"/>
</dbReference>
<dbReference type="EMBL" id="CAJVPV010000969">
    <property type="protein sequence ID" value="CAG8481693.1"/>
    <property type="molecule type" value="Genomic_DNA"/>
</dbReference>
<dbReference type="SMART" id="SM00054">
    <property type="entry name" value="EFh"/>
    <property type="match status" value="4"/>
</dbReference>
<feature type="domain" description="EF-hand" evidence="6">
    <location>
        <begin position="150"/>
        <end position="185"/>
    </location>
</feature>